<dbReference type="EMBL" id="RHQL01000010">
    <property type="protein sequence ID" value="RRV08854.1"/>
    <property type="molecule type" value="Genomic_DNA"/>
</dbReference>
<organism evidence="1 2">
    <name type="scientific">Stutzerimonas xanthomarina</name>
    <dbReference type="NCBI Taxonomy" id="271420"/>
    <lineage>
        <taxon>Bacteria</taxon>
        <taxon>Pseudomonadati</taxon>
        <taxon>Pseudomonadota</taxon>
        <taxon>Gammaproteobacteria</taxon>
        <taxon>Pseudomonadales</taxon>
        <taxon>Pseudomonadaceae</taxon>
        <taxon>Stutzerimonas</taxon>
    </lineage>
</organism>
<gene>
    <name evidence="1" type="ORF">EGJ28_16450</name>
</gene>
<protein>
    <submittedName>
        <fullName evidence="1">Antirestriction protein ArdR</fullName>
    </submittedName>
</protein>
<accession>A0A427DYK5</accession>
<comment type="caution">
    <text evidence="1">The sequence shown here is derived from an EMBL/GenBank/DDBJ whole genome shotgun (WGS) entry which is preliminary data.</text>
</comment>
<sequence length="83" mass="8930">MDQDSIEAARSVAAQWRERNGEHQGGVVLLWQGKAYGWKDSLRDPHAERPGAVAVDEAGNISLAEGGNDLAGAERWVAVHSAH</sequence>
<proteinExistence type="predicted"/>
<dbReference type="AlphaFoldDB" id="A0A427DYK5"/>
<name>A0A427DYK5_9GAMM</name>
<dbReference type="Proteomes" id="UP000276506">
    <property type="component" value="Unassembled WGS sequence"/>
</dbReference>
<reference evidence="1 2" key="1">
    <citation type="submission" date="2018-10" db="EMBL/GenBank/DDBJ databases">
        <title>Transmission dynamics of multidrug resistant bacteria on intensive care unit surfaces.</title>
        <authorList>
            <person name="D'Souza A.W."/>
            <person name="Potter R.F."/>
            <person name="Wallace M."/>
            <person name="Shupe A."/>
            <person name="Patel S."/>
            <person name="Sun S."/>
            <person name="Gul D."/>
            <person name="Kwon J.H."/>
            <person name="Andleeb S."/>
            <person name="Burnham C.-A.D."/>
            <person name="Dantas G."/>
        </authorList>
    </citation>
    <scope>NUCLEOTIDE SEQUENCE [LARGE SCALE GENOMIC DNA]</scope>
    <source>
        <strain evidence="1 2">PX_177</strain>
    </source>
</reference>
<evidence type="ECO:0000313" key="2">
    <source>
        <dbReference type="Proteomes" id="UP000276506"/>
    </source>
</evidence>
<evidence type="ECO:0000313" key="1">
    <source>
        <dbReference type="EMBL" id="RRV08854.1"/>
    </source>
</evidence>